<dbReference type="EMBL" id="GBRH01249206">
    <property type="protein sequence ID" value="JAD48689.1"/>
    <property type="molecule type" value="Transcribed_RNA"/>
</dbReference>
<reference evidence="1" key="1">
    <citation type="submission" date="2014-09" db="EMBL/GenBank/DDBJ databases">
        <authorList>
            <person name="Magalhaes I.L.F."/>
            <person name="Oliveira U."/>
            <person name="Santos F.R."/>
            <person name="Vidigal T.H.D.A."/>
            <person name="Brescovit A.D."/>
            <person name="Santos A.J."/>
        </authorList>
    </citation>
    <scope>NUCLEOTIDE SEQUENCE</scope>
    <source>
        <tissue evidence="1">Shoot tissue taken approximately 20 cm above the soil surface</tissue>
    </source>
</reference>
<evidence type="ECO:0000313" key="1">
    <source>
        <dbReference type="EMBL" id="JAD48689.1"/>
    </source>
</evidence>
<sequence>MNKKHSERKSHKWQGN</sequence>
<proteinExistence type="predicted"/>
<reference evidence="1" key="2">
    <citation type="journal article" date="2015" name="Data Brief">
        <title>Shoot transcriptome of the giant reed, Arundo donax.</title>
        <authorList>
            <person name="Barrero R.A."/>
            <person name="Guerrero F.D."/>
            <person name="Moolhuijzen P."/>
            <person name="Goolsby J.A."/>
            <person name="Tidwell J."/>
            <person name="Bellgard S.E."/>
            <person name="Bellgard M.I."/>
        </authorList>
    </citation>
    <scope>NUCLEOTIDE SEQUENCE</scope>
    <source>
        <tissue evidence="1">Shoot tissue taken approximately 20 cm above the soil surface</tissue>
    </source>
</reference>
<protein>
    <submittedName>
        <fullName evidence="1">Uncharacterized protein</fullName>
    </submittedName>
</protein>
<name>A0A0A9AAJ4_ARUDO</name>
<accession>A0A0A9AAJ4</accession>
<dbReference type="AlphaFoldDB" id="A0A0A9AAJ4"/>
<organism evidence="1">
    <name type="scientific">Arundo donax</name>
    <name type="common">Giant reed</name>
    <name type="synonym">Donax arundinaceus</name>
    <dbReference type="NCBI Taxonomy" id="35708"/>
    <lineage>
        <taxon>Eukaryota</taxon>
        <taxon>Viridiplantae</taxon>
        <taxon>Streptophyta</taxon>
        <taxon>Embryophyta</taxon>
        <taxon>Tracheophyta</taxon>
        <taxon>Spermatophyta</taxon>
        <taxon>Magnoliopsida</taxon>
        <taxon>Liliopsida</taxon>
        <taxon>Poales</taxon>
        <taxon>Poaceae</taxon>
        <taxon>PACMAD clade</taxon>
        <taxon>Arundinoideae</taxon>
        <taxon>Arundineae</taxon>
        <taxon>Arundo</taxon>
    </lineage>
</organism>